<reference evidence="9" key="1">
    <citation type="submission" date="2021-02" db="EMBL/GenBank/DDBJ databases">
        <authorList>
            <person name="Franco D."/>
        </authorList>
    </citation>
    <scope>NUCLEOTIDE SEQUENCE</scope>
    <source>
        <strain evidence="9">DICMUL</strain>
    </source>
</reference>
<evidence type="ECO:0000256" key="5">
    <source>
        <dbReference type="ARBA" id="ARBA00022741"/>
    </source>
</evidence>
<comment type="catalytic activity">
    <reaction evidence="1">
        <text>1-(5-phospho-beta-D-ribosyl)-ATP + H2O = 1-(5-phospho-beta-D-ribosyl)-5'-AMP + diphosphate + H(+)</text>
        <dbReference type="Rhea" id="RHEA:22828"/>
        <dbReference type="ChEBI" id="CHEBI:15377"/>
        <dbReference type="ChEBI" id="CHEBI:15378"/>
        <dbReference type="ChEBI" id="CHEBI:33019"/>
        <dbReference type="ChEBI" id="CHEBI:59457"/>
        <dbReference type="ChEBI" id="CHEBI:73183"/>
        <dbReference type="EC" id="3.6.1.31"/>
    </reaction>
</comment>
<keyword evidence="4" id="KW-0028">Amino-acid biosynthesis</keyword>
<keyword evidence="5" id="KW-0547">Nucleotide-binding</keyword>
<evidence type="ECO:0000256" key="6">
    <source>
        <dbReference type="ARBA" id="ARBA00022801"/>
    </source>
</evidence>
<evidence type="ECO:0000256" key="7">
    <source>
        <dbReference type="ARBA" id="ARBA00022840"/>
    </source>
</evidence>
<dbReference type="Gene3D" id="1.10.287.1080">
    <property type="entry name" value="MazG-like"/>
    <property type="match status" value="1"/>
</dbReference>
<dbReference type="EMBL" id="CP071410">
    <property type="protein sequence ID" value="QSW37772.1"/>
    <property type="molecule type" value="Genomic_DNA"/>
</dbReference>
<dbReference type="Pfam" id="PF01503">
    <property type="entry name" value="PRA-PH"/>
    <property type="match status" value="1"/>
</dbReference>
<evidence type="ECO:0000256" key="4">
    <source>
        <dbReference type="ARBA" id="ARBA00022605"/>
    </source>
</evidence>
<keyword evidence="8" id="KW-0368">Histidine biosynthesis</keyword>
<dbReference type="GO" id="GO:0000105">
    <property type="term" value="P:L-histidine biosynthetic process"/>
    <property type="evidence" value="ECO:0007669"/>
    <property type="project" value="UniProtKB-KW"/>
</dbReference>
<evidence type="ECO:0000256" key="3">
    <source>
        <dbReference type="ARBA" id="ARBA00012414"/>
    </source>
</evidence>
<evidence type="ECO:0000313" key="10">
    <source>
        <dbReference type="Proteomes" id="UP000663602"/>
    </source>
</evidence>
<sequence>MITSIYNSIKQSLKSPAHTYCKILAQNTEKLRRKVLEEAYELIKETLAKPINKHRMVNEFCDLLFHITMVIYHHKIHPKQIKQEMFNRKKPN</sequence>
<protein>
    <recommendedName>
        <fullName evidence="3">phosphoribosyl-ATP diphosphatase</fullName>
        <ecNumber evidence="3">3.6.1.31</ecNumber>
    </recommendedName>
</protein>
<dbReference type="InterPro" id="IPR008179">
    <property type="entry name" value="HisE"/>
</dbReference>
<gene>
    <name evidence="9" type="primary">hisE</name>
    <name evidence="9" type="ORF">JSR02_00425</name>
</gene>
<dbReference type="SUPFAM" id="SSF101386">
    <property type="entry name" value="all-alpha NTP pyrophosphatases"/>
    <property type="match status" value="1"/>
</dbReference>
<dbReference type="GO" id="GO:0005524">
    <property type="term" value="F:ATP binding"/>
    <property type="evidence" value="ECO:0007669"/>
    <property type="project" value="UniProtKB-KW"/>
</dbReference>
<dbReference type="EC" id="3.6.1.31" evidence="3"/>
<keyword evidence="6 9" id="KW-0378">Hydrolase</keyword>
<dbReference type="NCBIfam" id="TIGR03188">
    <property type="entry name" value="histidine_hisI"/>
    <property type="match status" value="1"/>
</dbReference>
<evidence type="ECO:0000256" key="2">
    <source>
        <dbReference type="ARBA" id="ARBA00005204"/>
    </source>
</evidence>
<proteinExistence type="predicted"/>
<dbReference type="InterPro" id="IPR021130">
    <property type="entry name" value="PRib-ATP_PPHydrolase-like"/>
</dbReference>
<dbReference type="AlphaFoldDB" id="A0A975ADL8"/>
<evidence type="ECO:0000256" key="1">
    <source>
        <dbReference type="ARBA" id="ARBA00001460"/>
    </source>
</evidence>
<dbReference type="Proteomes" id="UP000663602">
    <property type="component" value="Chromosome"/>
</dbReference>
<evidence type="ECO:0000313" key="9">
    <source>
        <dbReference type="EMBL" id="QSW37772.1"/>
    </source>
</evidence>
<evidence type="ECO:0000256" key="8">
    <source>
        <dbReference type="ARBA" id="ARBA00023102"/>
    </source>
</evidence>
<organism evidence="9 10">
    <name type="scientific">Candidatus Vidania fulgoroideorum</name>
    <dbReference type="NCBI Taxonomy" id="881286"/>
    <lineage>
        <taxon>Bacteria</taxon>
        <taxon>Pseudomonadati</taxon>
        <taxon>Pseudomonadota</taxon>
        <taxon>Betaproteobacteria</taxon>
        <taxon>Candidatus Vidania</taxon>
    </lineage>
</organism>
<dbReference type="CDD" id="cd11534">
    <property type="entry name" value="NTP-PPase_HisIE_like"/>
    <property type="match status" value="1"/>
</dbReference>
<reference evidence="9" key="2">
    <citation type="submission" date="2021-03" db="EMBL/GenBank/DDBJ databases">
        <title>Alternative transmission patterns in independently acquired nutritional co-symbionts of Dictyopharidae planthoppers.</title>
        <authorList>
            <person name="Michalik A."/>
            <person name="Lukasik P."/>
        </authorList>
    </citation>
    <scope>NUCLEOTIDE SEQUENCE</scope>
    <source>
        <strain evidence="9">DICMUL</strain>
    </source>
</reference>
<name>A0A975ADL8_9PROT</name>
<accession>A0A975ADL8</accession>
<keyword evidence="7" id="KW-0067">ATP-binding</keyword>
<comment type="pathway">
    <text evidence="2">Amino-acid biosynthesis; L-histidine biosynthesis; L-histidine from 5-phospho-alpha-D-ribose 1-diphosphate: step 2/9.</text>
</comment>
<dbReference type="GO" id="GO:0004636">
    <property type="term" value="F:phosphoribosyl-ATP diphosphatase activity"/>
    <property type="evidence" value="ECO:0007669"/>
    <property type="project" value="UniProtKB-EC"/>
</dbReference>